<feature type="region of interest" description="Disordered" evidence="22">
    <location>
        <begin position="222"/>
        <end position="285"/>
    </location>
</feature>
<keyword evidence="10" id="KW-0902">Two-component regulatory system</keyword>
<organism evidence="26 27">
    <name type="scientific">Musa troglodytarum</name>
    <name type="common">fe'i banana</name>
    <dbReference type="NCBI Taxonomy" id="320322"/>
    <lineage>
        <taxon>Eukaryota</taxon>
        <taxon>Viridiplantae</taxon>
        <taxon>Streptophyta</taxon>
        <taxon>Embryophyta</taxon>
        <taxon>Tracheophyta</taxon>
        <taxon>Spermatophyta</taxon>
        <taxon>Magnoliopsida</taxon>
        <taxon>Liliopsida</taxon>
        <taxon>Zingiberales</taxon>
        <taxon>Musaceae</taxon>
        <taxon>Musa</taxon>
    </lineage>
</organism>
<keyword evidence="15" id="KW-0804">Transcription</keyword>
<evidence type="ECO:0000256" key="1">
    <source>
        <dbReference type="ARBA" id="ARBA00001936"/>
    </source>
</evidence>
<dbReference type="PANTHER" id="PTHR43874">
    <property type="entry name" value="TWO-COMPONENT RESPONSE REGULATOR"/>
    <property type="match status" value="1"/>
</dbReference>
<feature type="region of interest" description="Disordered" evidence="22">
    <location>
        <begin position="521"/>
        <end position="543"/>
    </location>
</feature>
<feature type="domain" description="Response regulatory" evidence="25">
    <location>
        <begin position="99"/>
        <end position="217"/>
    </location>
</feature>
<dbReference type="PROSITE" id="PS00379">
    <property type="entry name" value="CDP_ALCOHOL_P_TRANSF"/>
    <property type="match status" value="1"/>
</dbReference>
<dbReference type="Gene3D" id="1.20.120.1760">
    <property type="match status" value="1"/>
</dbReference>
<keyword evidence="13" id="KW-0090">Biological rhythms</keyword>
<feature type="compositionally biased region" description="Basic and acidic residues" evidence="22">
    <location>
        <begin position="25"/>
        <end position="35"/>
    </location>
</feature>
<dbReference type="GO" id="GO:0006655">
    <property type="term" value="P:phosphatidylglycerol biosynthetic process"/>
    <property type="evidence" value="ECO:0007669"/>
    <property type="project" value="UniProtKB-ARBA"/>
</dbReference>
<evidence type="ECO:0000256" key="2">
    <source>
        <dbReference type="ARBA" id="ARBA00004123"/>
    </source>
</evidence>
<feature type="transmembrane region" description="Helical" evidence="23">
    <location>
        <begin position="1339"/>
        <end position="1362"/>
    </location>
</feature>
<dbReference type="GO" id="GO:0009736">
    <property type="term" value="P:cytokinin-activated signaling pathway"/>
    <property type="evidence" value="ECO:0007669"/>
    <property type="project" value="InterPro"/>
</dbReference>
<dbReference type="Pfam" id="PF00072">
    <property type="entry name" value="Response_reg"/>
    <property type="match status" value="1"/>
</dbReference>
<dbReference type="InterPro" id="IPR011006">
    <property type="entry name" value="CheY-like_superfamily"/>
</dbReference>
<dbReference type="InterPro" id="IPR045279">
    <property type="entry name" value="ARR-like"/>
</dbReference>
<dbReference type="PROSITE" id="PS00107">
    <property type="entry name" value="PROTEIN_KINASE_ATP"/>
    <property type="match status" value="1"/>
</dbReference>
<keyword evidence="14 23" id="KW-0472">Membrane</keyword>
<evidence type="ECO:0000313" key="26">
    <source>
        <dbReference type="EMBL" id="URE30825.1"/>
    </source>
</evidence>
<dbReference type="InterPro" id="IPR048254">
    <property type="entry name" value="CDP_ALCOHOL_P_TRANSF_CS"/>
</dbReference>
<feature type="compositionally biased region" description="Low complexity" evidence="22">
    <location>
        <begin position="645"/>
        <end position="662"/>
    </location>
</feature>
<dbReference type="InterPro" id="IPR000719">
    <property type="entry name" value="Prot_kinase_dom"/>
</dbReference>
<dbReference type="PROSITE" id="PS50110">
    <property type="entry name" value="RESPONSE_REGULATORY"/>
    <property type="match status" value="1"/>
</dbReference>
<feature type="compositionally biased region" description="Basic residues" evidence="22">
    <location>
        <begin position="711"/>
        <end position="724"/>
    </location>
</feature>
<dbReference type="Proteomes" id="UP001055439">
    <property type="component" value="Chromosome 8"/>
</dbReference>
<dbReference type="NCBIfam" id="TIGR00560">
    <property type="entry name" value="pgsA"/>
    <property type="match status" value="1"/>
</dbReference>
<feature type="compositionally biased region" description="Gly residues" evidence="22">
    <location>
        <begin position="684"/>
        <end position="694"/>
    </location>
</feature>
<keyword evidence="7 21" id="KW-0808">Transferase</keyword>
<comment type="cofactor">
    <cofactor evidence="1">
        <name>Mn(2+)</name>
        <dbReference type="ChEBI" id="CHEBI:29035"/>
    </cofactor>
</comment>
<evidence type="ECO:0000256" key="22">
    <source>
        <dbReference type="SAM" id="MobiDB-lite"/>
    </source>
</evidence>
<dbReference type="PROSITE" id="PS50011">
    <property type="entry name" value="PROTEIN_KINASE_DOM"/>
    <property type="match status" value="1"/>
</dbReference>
<feature type="region of interest" description="Disordered" evidence="22">
    <location>
        <begin position="711"/>
        <end position="737"/>
    </location>
</feature>
<evidence type="ECO:0000256" key="3">
    <source>
        <dbReference type="ARBA" id="ARBA00004141"/>
    </source>
</evidence>
<feature type="compositionally biased region" description="Polar residues" evidence="22">
    <location>
        <begin position="1154"/>
        <end position="1164"/>
    </location>
</feature>
<evidence type="ECO:0000256" key="23">
    <source>
        <dbReference type="SAM" id="Phobius"/>
    </source>
</evidence>
<evidence type="ECO:0000256" key="13">
    <source>
        <dbReference type="ARBA" id="ARBA00023108"/>
    </source>
</evidence>
<dbReference type="GO" id="GO:0005737">
    <property type="term" value="C:cytoplasm"/>
    <property type="evidence" value="ECO:0007669"/>
    <property type="project" value="UniProtKB-ARBA"/>
</dbReference>
<keyword evidence="20" id="KW-0067">ATP-binding</keyword>
<dbReference type="GO" id="GO:0005634">
    <property type="term" value="C:nucleus"/>
    <property type="evidence" value="ECO:0007669"/>
    <property type="project" value="UniProtKB-SubCell"/>
</dbReference>
<dbReference type="EMBL" id="CP097510">
    <property type="protein sequence ID" value="URE30825.1"/>
    <property type="molecule type" value="Genomic_DNA"/>
</dbReference>
<keyword evidence="11" id="KW-0805">Transcription regulation</keyword>
<dbReference type="SUPFAM" id="SSF52172">
    <property type="entry name" value="CheY-like"/>
    <property type="match status" value="1"/>
</dbReference>
<keyword evidence="8 23" id="KW-0812">Transmembrane</keyword>
<feature type="region of interest" description="Disordered" evidence="22">
    <location>
        <begin position="1144"/>
        <end position="1166"/>
    </location>
</feature>
<protein>
    <submittedName>
        <fullName evidence="26">Two-component response regulator-like PRR73</fullName>
    </submittedName>
</protein>
<dbReference type="FunFam" id="3.40.50.2300:FF:000214">
    <property type="entry name" value="Two-component response regulator-like PRR37"/>
    <property type="match status" value="1"/>
</dbReference>
<dbReference type="InterPro" id="IPR000462">
    <property type="entry name" value="CDP-OH_P_trans"/>
</dbReference>
<keyword evidence="6" id="KW-0444">Lipid biosynthesis</keyword>
<dbReference type="GO" id="GO:0005524">
    <property type="term" value="F:ATP binding"/>
    <property type="evidence" value="ECO:0007669"/>
    <property type="project" value="UniProtKB-UniRule"/>
</dbReference>
<feature type="compositionally biased region" description="Polar residues" evidence="22">
    <location>
        <begin position="621"/>
        <end position="634"/>
    </location>
</feature>
<evidence type="ECO:0000256" key="8">
    <source>
        <dbReference type="ARBA" id="ARBA00022692"/>
    </source>
</evidence>
<keyword evidence="18" id="KW-1208">Phospholipid metabolism</keyword>
<evidence type="ECO:0000256" key="6">
    <source>
        <dbReference type="ARBA" id="ARBA00022516"/>
    </source>
</evidence>
<reference evidence="26" key="1">
    <citation type="submission" date="2022-05" db="EMBL/GenBank/DDBJ databases">
        <title>The Musa troglodytarum L. genome provides insights into the mechanism of non-climacteric behaviour and enrichment of carotenoids.</title>
        <authorList>
            <person name="Wang J."/>
        </authorList>
    </citation>
    <scope>NUCLEOTIDE SEQUENCE</scope>
    <source>
        <tissue evidence="26">Leaf</tissue>
    </source>
</reference>
<evidence type="ECO:0000256" key="9">
    <source>
        <dbReference type="ARBA" id="ARBA00022989"/>
    </source>
</evidence>
<evidence type="ECO:0000256" key="21">
    <source>
        <dbReference type="RuleBase" id="RU003750"/>
    </source>
</evidence>
<feature type="region of interest" description="Disordered" evidence="22">
    <location>
        <begin position="963"/>
        <end position="997"/>
    </location>
</feature>
<keyword evidence="9 23" id="KW-1133">Transmembrane helix</keyword>
<dbReference type="GO" id="GO:0008444">
    <property type="term" value="F:CDP-diacylglycerol-glycerol-3-phosphate 3-phosphatidyltransferase activity"/>
    <property type="evidence" value="ECO:0007669"/>
    <property type="project" value="InterPro"/>
</dbReference>
<feature type="compositionally biased region" description="Low complexity" evidence="22">
    <location>
        <begin position="222"/>
        <end position="231"/>
    </location>
</feature>
<dbReference type="PANTHER" id="PTHR43874:SF125">
    <property type="entry name" value="TWO-COMPONENT RESPONSE REGULATOR-LIKE APRR7"/>
    <property type="match status" value="1"/>
</dbReference>
<keyword evidence="16" id="KW-0594">Phospholipid biosynthesis</keyword>
<keyword evidence="12" id="KW-0443">Lipid metabolism</keyword>
<feature type="compositionally biased region" description="Low complexity" evidence="22">
    <location>
        <begin position="527"/>
        <end position="539"/>
    </location>
</feature>
<evidence type="ECO:0000256" key="14">
    <source>
        <dbReference type="ARBA" id="ARBA00023136"/>
    </source>
</evidence>
<feature type="domain" description="Protein kinase" evidence="24">
    <location>
        <begin position="823"/>
        <end position="1248"/>
    </location>
</feature>
<comment type="subcellular location">
    <subcellularLocation>
        <location evidence="3">Membrane</location>
        <topology evidence="3">Multi-pass membrane protein</topology>
    </subcellularLocation>
    <subcellularLocation>
        <location evidence="2">Nucleus</location>
    </subcellularLocation>
</comment>
<evidence type="ECO:0000256" key="10">
    <source>
        <dbReference type="ARBA" id="ARBA00023012"/>
    </source>
</evidence>
<dbReference type="InterPro" id="IPR004570">
    <property type="entry name" value="Phosphatidylglycerol_P_synth"/>
</dbReference>
<dbReference type="InterPro" id="IPR011009">
    <property type="entry name" value="Kinase-like_dom_sf"/>
</dbReference>
<comment type="caution">
    <text evidence="19">Lacks conserved residue(s) required for the propagation of feature annotation.</text>
</comment>
<dbReference type="InterPro" id="IPR043130">
    <property type="entry name" value="CDP-OH_PTrfase_TM_dom"/>
</dbReference>
<keyword evidence="27" id="KW-1185">Reference proteome</keyword>
<feature type="region of interest" description="Disordered" evidence="22">
    <location>
        <begin position="579"/>
        <end position="695"/>
    </location>
</feature>
<feature type="binding site" evidence="20">
    <location>
        <position position="852"/>
    </location>
    <ligand>
        <name>ATP</name>
        <dbReference type="ChEBI" id="CHEBI:30616"/>
    </ligand>
</feature>
<evidence type="ECO:0000256" key="7">
    <source>
        <dbReference type="ARBA" id="ARBA00022679"/>
    </source>
</evidence>
<evidence type="ECO:0000259" key="24">
    <source>
        <dbReference type="PROSITE" id="PS50011"/>
    </source>
</evidence>
<dbReference type="GO" id="GO:0016020">
    <property type="term" value="C:membrane"/>
    <property type="evidence" value="ECO:0007669"/>
    <property type="project" value="UniProtKB-SubCell"/>
</dbReference>
<feature type="region of interest" description="Disordered" evidence="22">
    <location>
        <begin position="1022"/>
        <end position="1046"/>
    </location>
</feature>
<evidence type="ECO:0000256" key="18">
    <source>
        <dbReference type="ARBA" id="ARBA00023264"/>
    </source>
</evidence>
<comment type="similarity">
    <text evidence="4">Belongs to the ARR-like family.</text>
</comment>
<dbReference type="GO" id="GO:0045995">
    <property type="term" value="P:regulation of embryonic development"/>
    <property type="evidence" value="ECO:0007669"/>
    <property type="project" value="UniProtKB-ARBA"/>
</dbReference>
<proteinExistence type="inferred from homology"/>
<name>A0A9E7HC72_9LILI</name>
<evidence type="ECO:0000256" key="16">
    <source>
        <dbReference type="ARBA" id="ARBA00023209"/>
    </source>
</evidence>
<dbReference type="InterPro" id="IPR017441">
    <property type="entry name" value="Protein_kinase_ATP_BS"/>
</dbReference>
<dbReference type="SUPFAM" id="SSF56112">
    <property type="entry name" value="Protein kinase-like (PK-like)"/>
    <property type="match status" value="1"/>
</dbReference>
<comment type="similarity">
    <text evidence="5 21">Belongs to the CDP-alcohol phosphatidyltransferase class-I family.</text>
</comment>
<dbReference type="SMART" id="SM00448">
    <property type="entry name" value="REC"/>
    <property type="match status" value="1"/>
</dbReference>
<dbReference type="FunFam" id="1.20.120.1760:FF:000008">
    <property type="entry name" value="CDP-diacylglycerol--glycerol-3-phosphate 3-phosphatidyltransferase 2"/>
    <property type="match status" value="1"/>
</dbReference>
<dbReference type="GO" id="GO:0030145">
    <property type="term" value="F:manganese ion binding"/>
    <property type="evidence" value="ECO:0007669"/>
    <property type="project" value="UniProtKB-ARBA"/>
</dbReference>
<evidence type="ECO:0000256" key="5">
    <source>
        <dbReference type="ARBA" id="ARBA00010441"/>
    </source>
</evidence>
<dbReference type="GO" id="GO:0000160">
    <property type="term" value="P:phosphorelay signal transduction system"/>
    <property type="evidence" value="ECO:0007669"/>
    <property type="project" value="UniProtKB-KW"/>
</dbReference>
<evidence type="ECO:0000313" key="27">
    <source>
        <dbReference type="Proteomes" id="UP001055439"/>
    </source>
</evidence>
<dbReference type="InterPro" id="IPR001245">
    <property type="entry name" value="Ser-Thr/Tyr_kinase_cat_dom"/>
</dbReference>
<dbReference type="Pfam" id="PF01066">
    <property type="entry name" value="CDP-OH_P_transf"/>
    <property type="match status" value="1"/>
</dbReference>
<accession>A0A9E7HC72</accession>
<evidence type="ECO:0000256" key="19">
    <source>
        <dbReference type="PROSITE-ProRule" id="PRU00169"/>
    </source>
</evidence>
<dbReference type="Pfam" id="PF07714">
    <property type="entry name" value="PK_Tyr_Ser-Thr"/>
    <property type="match status" value="1"/>
</dbReference>
<gene>
    <name evidence="26" type="ORF">MUK42_26381</name>
</gene>
<evidence type="ECO:0000259" key="25">
    <source>
        <dbReference type="PROSITE" id="PS50110"/>
    </source>
</evidence>
<dbReference type="Gene3D" id="3.30.200.20">
    <property type="entry name" value="Phosphorylase Kinase, domain 1"/>
    <property type="match status" value="1"/>
</dbReference>
<feature type="region of interest" description="Disordered" evidence="22">
    <location>
        <begin position="1"/>
        <end position="47"/>
    </location>
</feature>
<sequence length="1372" mass="148398">MVGSHLRSPDGVGTKGQATSNHQEQNGHREVRDATAGEGQGLSEEDEPQINVVVGDLNNNQIADVAQPSQQCGDPQNQQQQPLGPIIRWERFLPIRTLKVLLVENDDSTRQVVSALLRNCSYEVTDVANGLQAWKILQDLPNRIDLVITEVTMPGLTGIGLLSKIMSHKTCKNIPVIMMSSNDSMSTVFKCLSKGAVDFLLKPIRKNELKNLWQHVWRRCHSSSGSGSESGIQTQKSVKSKSSDDSNNSIGSNDDENASVGLNARDGSDNGSGTQSSWTKCAAEVDSPQPMSRSYRLADPPDSTCAQVILPPTVTLCTDQVPTSANSENQGQKELPDDCMIKDMETRVHRTLEMQYETHQIEQDYIKLTNTKVGNLSETDSKSKGSLGALCNNVLDEQAANLIGVTANSSDTQVPTKVIQAPDGFSKFSEGQDKINYTSVDLPSLELSFKRLRSIGESRTATQVDRNVLRHSDMSAFSRYHTSAASNQAPTGCGQSCSPLDNSSVAIQTVSTYNVISTSNVAPLKQGSNGSSDNNDVGSTAKNVFTKPSAFHPVQFRASESQEPAQQNMENVTIASATGQSREIQHQAQAQHHHHHHQIHNVQQHNPQPPKNHNDLPLNNRAGSAQQCGTSNGQVEGDAANYSINGSNSGSNHSSNGHNGSNTVIQTGGLNIESANGIAKQSGPGSGSGSGGGIDQNRLAQREAALNKFRQKRKERNFGKKHHNWSATKAGRDSQSSGHVFVDNSFGSLCKNKVAKMQIDNPHARVWTFPCVCVVIVDKPKSKPSLDLKKQGLVKEKISNSDSGRIAAQTFTFCELAAATENFTADCLLGEGGFGRVYKGRLESSNLIVAIKQLEHNGLQGNREFLVEVLMLSLLHHPNLVKLIGHNHYSETRKFSLMADPLLQGQYPARGLSQALAVAAICAKAGHRLQELHCGQLINLQLSLISPRIWTVESRNIINSINSSHHANLKPPARIDGSEKTRQVSHKKAQPPDESLQRAFNNSMPPTFFSSSTLLKVAVSFPSRHHHPPSSLRHGRNHKQQQQQHESVHRIVRFNAAAAAAPSVALNQSVGPRSLGGALISGTGFRGRAGPAGAGSWWMMRPGSGQATFGRGFLGARSWAAGGPDRGGAGERDAVQVVGPAESGEMEINGSHPPRQQQDQRSSDPPTLLTLPTVLTLGRVAAVPLLVCTNSSFARLAYYMNGWWATTATTSIFIAAAITDWLDGYIARKKQLGTAFGAFLDPVADKLMVAATLVLLCTRPLEVATFGEVPWLLTIPSIAIIGREITMSAVREWAASQNSKVLEAVAVNKLGKWKTAMQMVALTILLATRDSKFLTGIDMVVASGVALLYVSASLAVWSLVVYMRNIWRLMLM</sequence>
<evidence type="ECO:0000256" key="12">
    <source>
        <dbReference type="ARBA" id="ARBA00023098"/>
    </source>
</evidence>
<evidence type="ECO:0000256" key="15">
    <source>
        <dbReference type="ARBA" id="ARBA00023163"/>
    </source>
</evidence>
<dbReference type="InterPro" id="IPR001789">
    <property type="entry name" value="Sig_transdc_resp-reg_receiver"/>
</dbReference>
<dbReference type="Gene3D" id="3.40.50.2300">
    <property type="match status" value="1"/>
</dbReference>
<evidence type="ECO:0000256" key="4">
    <source>
        <dbReference type="ARBA" id="ARBA00010330"/>
    </source>
</evidence>
<keyword evidence="20" id="KW-0547">Nucleotide-binding</keyword>
<dbReference type="CDD" id="cd17582">
    <property type="entry name" value="psREC_PRR"/>
    <property type="match status" value="1"/>
</dbReference>
<evidence type="ECO:0000256" key="17">
    <source>
        <dbReference type="ARBA" id="ARBA00023242"/>
    </source>
</evidence>
<feature type="compositionally biased region" description="Basic residues" evidence="22">
    <location>
        <begin position="1023"/>
        <end position="1039"/>
    </location>
</feature>
<evidence type="ECO:0000256" key="20">
    <source>
        <dbReference type="PROSITE-ProRule" id="PRU10141"/>
    </source>
</evidence>
<feature type="compositionally biased region" description="Polar residues" evidence="22">
    <location>
        <begin position="269"/>
        <end position="279"/>
    </location>
</feature>
<keyword evidence="17" id="KW-0539">Nucleus</keyword>
<dbReference type="GO" id="GO:0004672">
    <property type="term" value="F:protein kinase activity"/>
    <property type="evidence" value="ECO:0007669"/>
    <property type="project" value="InterPro"/>
</dbReference>
<dbReference type="OrthoDB" id="60033at2759"/>
<dbReference type="GO" id="GO:0048511">
    <property type="term" value="P:rhythmic process"/>
    <property type="evidence" value="ECO:0007669"/>
    <property type="project" value="UniProtKB-KW"/>
</dbReference>
<evidence type="ECO:0000256" key="11">
    <source>
        <dbReference type="ARBA" id="ARBA00023015"/>
    </source>
</evidence>